<protein>
    <submittedName>
        <fullName evidence="1">Uncharacterized protein</fullName>
    </submittedName>
</protein>
<gene>
    <name evidence="1" type="ORF">GSF12_11265</name>
</gene>
<reference evidence="1" key="1">
    <citation type="journal article" date="2020" name="Microbiol. Resour. Announc.">
        <title>Complete Genome Sequence of Moraxella osloensis Strain YV1, Isolated from an Australian Wastewater Treatment Plant.</title>
        <authorList>
            <person name="Batinovic S."/>
            <person name="Rice D.T.F."/>
            <person name="Seviour R.J."/>
            <person name="Petrovski S."/>
        </authorList>
    </citation>
    <scope>NUCLEOTIDE SEQUENCE</scope>
    <source>
        <strain evidence="1">YV1</strain>
    </source>
</reference>
<name>A0A6P1KE25_FAUOS</name>
<dbReference type="AlphaFoldDB" id="A0A6P1KE25"/>
<evidence type="ECO:0000313" key="1">
    <source>
        <dbReference type="EMBL" id="QHG10399.1"/>
    </source>
</evidence>
<sequence>MQSTTPKQLQLKKTSLASEAIWVYSIYHHWIVCKISNEALREELTILSAEPIKIHITADGYWQIENKILIYYILFSYELEKFLPLNLTIEKSEKSKFDFIVIFNELIAMIIRHKKSLPIKTIYNDVKKSLNKNACQTLFKKNTFSIVQYCSLLNISLATFKRAE</sequence>
<dbReference type="EMBL" id="CP047226">
    <property type="protein sequence ID" value="QHG10399.1"/>
    <property type="molecule type" value="Genomic_DNA"/>
</dbReference>
<accession>A0A6P1KE25</accession>
<organism evidence="1">
    <name type="scientific">Faucicola osloensis</name>
    <name type="common">Moraxella osloensis</name>
    <dbReference type="NCBI Taxonomy" id="34062"/>
    <lineage>
        <taxon>Bacteria</taxon>
        <taxon>Pseudomonadati</taxon>
        <taxon>Pseudomonadota</taxon>
        <taxon>Gammaproteobacteria</taxon>
        <taxon>Moraxellales</taxon>
        <taxon>Moraxellaceae</taxon>
        <taxon>Faucicola</taxon>
    </lineage>
</organism>
<proteinExistence type="predicted"/>